<protein>
    <recommendedName>
        <fullName evidence="1">GmrSD restriction endonucleases N-terminal domain-containing protein</fullName>
    </recommendedName>
</protein>
<dbReference type="EMBL" id="MWWY01000024">
    <property type="protein sequence ID" value="OZG64283.1"/>
    <property type="molecule type" value="Genomic_DNA"/>
</dbReference>
<dbReference type="Proteomes" id="UP000216074">
    <property type="component" value="Unassembled WGS sequence"/>
</dbReference>
<name>A0A261FZD1_9BIFI</name>
<proteinExistence type="predicted"/>
<evidence type="ECO:0000259" key="1">
    <source>
        <dbReference type="Pfam" id="PF03235"/>
    </source>
</evidence>
<accession>A0A261FZD1</accession>
<feature type="domain" description="GmrSD restriction endonucleases N-terminal" evidence="1">
    <location>
        <begin position="42"/>
        <end position="86"/>
    </location>
</feature>
<sequence>MQNVAAKQACTNTNLRTVSGPWQAGPTIGKRTLMRGDAKKLAKMLQGAQTRFVIPVYQRNYDWKREQCKRLFDDLEDVVQQSRESLFLAALSPR</sequence>
<dbReference type="InterPro" id="IPR004919">
    <property type="entry name" value="GmrSD_N"/>
</dbReference>
<gene>
    <name evidence="2" type="ORF">BHAP_1184</name>
</gene>
<dbReference type="AlphaFoldDB" id="A0A261FZD1"/>
<organism evidence="2 3">
    <name type="scientific">Bifidobacterium hapali</name>
    <dbReference type="NCBI Taxonomy" id="1630172"/>
    <lineage>
        <taxon>Bacteria</taxon>
        <taxon>Bacillati</taxon>
        <taxon>Actinomycetota</taxon>
        <taxon>Actinomycetes</taxon>
        <taxon>Bifidobacteriales</taxon>
        <taxon>Bifidobacteriaceae</taxon>
        <taxon>Bifidobacterium</taxon>
    </lineage>
</organism>
<dbReference type="Pfam" id="PF03235">
    <property type="entry name" value="GmrSD_N"/>
    <property type="match status" value="1"/>
</dbReference>
<reference evidence="2 3" key="1">
    <citation type="journal article" date="2017" name="BMC Genomics">
        <title>Comparative genomic and phylogenomic analyses of the Bifidobacteriaceae family.</title>
        <authorList>
            <person name="Lugli G.A."/>
            <person name="Milani C."/>
            <person name="Turroni F."/>
            <person name="Duranti S."/>
            <person name="Mancabelli L."/>
            <person name="Mangifesta M."/>
            <person name="Ferrario C."/>
            <person name="Modesto M."/>
            <person name="Mattarelli P."/>
            <person name="Jiri K."/>
            <person name="van Sinderen D."/>
            <person name="Ventura M."/>
        </authorList>
    </citation>
    <scope>NUCLEOTIDE SEQUENCE [LARGE SCALE GENOMIC DNA]</scope>
    <source>
        <strain evidence="2 3">DSM 100202</strain>
    </source>
</reference>
<keyword evidence="3" id="KW-1185">Reference proteome</keyword>
<evidence type="ECO:0000313" key="2">
    <source>
        <dbReference type="EMBL" id="OZG64283.1"/>
    </source>
</evidence>
<comment type="caution">
    <text evidence="2">The sequence shown here is derived from an EMBL/GenBank/DDBJ whole genome shotgun (WGS) entry which is preliminary data.</text>
</comment>
<evidence type="ECO:0000313" key="3">
    <source>
        <dbReference type="Proteomes" id="UP000216074"/>
    </source>
</evidence>